<dbReference type="SUPFAM" id="SSF46785">
    <property type="entry name" value="Winged helix' DNA-binding domain"/>
    <property type="match status" value="1"/>
</dbReference>
<dbReference type="CDD" id="cd08422">
    <property type="entry name" value="PBP2_CrgA_like"/>
    <property type="match status" value="1"/>
</dbReference>
<keyword evidence="4" id="KW-0804">Transcription</keyword>
<dbReference type="InterPro" id="IPR005119">
    <property type="entry name" value="LysR_subst-bd"/>
</dbReference>
<evidence type="ECO:0000256" key="4">
    <source>
        <dbReference type="ARBA" id="ARBA00023163"/>
    </source>
</evidence>
<comment type="similarity">
    <text evidence="1">Belongs to the LysR transcriptional regulatory family.</text>
</comment>
<dbReference type="PROSITE" id="PS50931">
    <property type="entry name" value="HTH_LYSR"/>
    <property type="match status" value="1"/>
</dbReference>
<dbReference type="GO" id="GO:0003677">
    <property type="term" value="F:DNA binding"/>
    <property type="evidence" value="ECO:0007669"/>
    <property type="project" value="UniProtKB-KW"/>
</dbReference>
<name>A0A848IW72_9BURK</name>
<accession>A0A848IW72</accession>
<comment type="caution">
    <text evidence="6">The sequence shown here is derived from an EMBL/GenBank/DDBJ whole genome shotgun (WGS) entry which is preliminary data.</text>
</comment>
<dbReference type="InterPro" id="IPR036388">
    <property type="entry name" value="WH-like_DNA-bd_sf"/>
</dbReference>
<dbReference type="InterPro" id="IPR000847">
    <property type="entry name" value="LysR_HTH_N"/>
</dbReference>
<dbReference type="PANTHER" id="PTHR30537:SF5">
    <property type="entry name" value="HTH-TYPE TRANSCRIPTIONAL ACTIVATOR TTDR-RELATED"/>
    <property type="match status" value="1"/>
</dbReference>
<dbReference type="Pfam" id="PF03466">
    <property type="entry name" value="LysR_substrate"/>
    <property type="match status" value="1"/>
</dbReference>
<dbReference type="Gene3D" id="3.40.190.290">
    <property type="match status" value="1"/>
</dbReference>
<evidence type="ECO:0000256" key="1">
    <source>
        <dbReference type="ARBA" id="ARBA00009437"/>
    </source>
</evidence>
<feature type="domain" description="HTH lysR-type" evidence="5">
    <location>
        <begin position="1"/>
        <end position="53"/>
    </location>
</feature>
<reference evidence="6 7" key="1">
    <citation type="submission" date="2020-04" db="EMBL/GenBank/DDBJ databases">
        <title>Paraburkholderia sp. RP-4-7 isolated from soil.</title>
        <authorList>
            <person name="Dahal R.H."/>
        </authorList>
    </citation>
    <scope>NUCLEOTIDE SEQUENCE [LARGE SCALE GENOMIC DNA]</scope>
    <source>
        <strain evidence="6 7">RP-4-7</strain>
    </source>
</reference>
<evidence type="ECO:0000256" key="2">
    <source>
        <dbReference type="ARBA" id="ARBA00023015"/>
    </source>
</evidence>
<keyword evidence="3" id="KW-0238">DNA-binding</keyword>
<dbReference type="Pfam" id="PF00126">
    <property type="entry name" value="HTH_1"/>
    <property type="match status" value="1"/>
</dbReference>
<gene>
    <name evidence="6" type="ORF">HHL24_40435</name>
</gene>
<dbReference type="PANTHER" id="PTHR30537">
    <property type="entry name" value="HTH-TYPE TRANSCRIPTIONAL REGULATOR"/>
    <property type="match status" value="1"/>
</dbReference>
<dbReference type="InterPro" id="IPR058163">
    <property type="entry name" value="LysR-type_TF_proteobact-type"/>
</dbReference>
<evidence type="ECO:0000313" key="6">
    <source>
        <dbReference type="EMBL" id="NMM04114.1"/>
    </source>
</evidence>
<keyword evidence="7" id="KW-1185">Reference proteome</keyword>
<dbReference type="Gene3D" id="1.10.10.10">
    <property type="entry name" value="Winged helix-like DNA-binding domain superfamily/Winged helix DNA-binding domain"/>
    <property type="match status" value="1"/>
</dbReference>
<evidence type="ECO:0000259" key="5">
    <source>
        <dbReference type="PROSITE" id="PS50931"/>
    </source>
</evidence>
<evidence type="ECO:0000313" key="7">
    <source>
        <dbReference type="Proteomes" id="UP000544134"/>
    </source>
</evidence>
<dbReference type="FunFam" id="1.10.10.10:FF:000001">
    <property type="entry name" value="LysR family transcriptional regulator"/>
    <property type="match status" value="1"/>
</dbReference>
<proteinExistence type="inferred from homology"/>
<keyword evidence="2" id="KW-0805">Transcription regulation</keyword>
<protein>
    <submittedName>
        <fullName evidence="6">LysR family transcriptional regulator</fullName>
    </submittedName>
</protein>
<sequence length="309" mass="33662">MRIFARVAEAGSFTEAARHLDTTTGAVSRAVADLEIHLRTRLLNRTTRRTALTEAGDRYLRHCEHILGYIDQAEAEAAGAHVRPAGQLRVHATSGFGQYYVAPAVVQYQQRFPSVSVDLTLSQHLPDLLDDGYDVSLQLAVGDLPDSGLVSQRLGESSSILCAAPTYLQKRGTPRIIADLSNHVCLQIATPFFPLGRWQFEGPSGSETFALPTAPFHVNVADALAAALRAGIGIGALPISTALPSLSNGSLVPVLHDYSLQRMTIYALYASRHYVDAKIRTWIDFLQEHIPVMLQADLNALSALQEKQL</sequence>
<dbReference type="InterPro" id="IPR036390">
    <property type="entry name" value="WH_DNA-bd_sf"/>
</dbReference>
<dbReference type="GO" id="GO:0003700">
    <property type="term" value="F:DNA-binding transcription factor activity"/>
    <property type="evidence" value="ECO:0007669"/>
    <property type="project" value="InterPro"/>
</dbReference>
<evidence type="ECO:0000256" key="3">
    <source>
        <dbReference type="ARBA" id="ARBA00023125"/>
    </source>
</evidence>
<dbReference type="EMBL" id="JABBGJ010000071">
    <property type="protein sequence ID" value="NMM04114.1"/>
    <property type="molecule type" value="Genomic_DNA"/>
</dbReference>
<dbReference type="SUPFAM" id="SSF53850">
    <property type="entry name" value="Periplasmic binding protein-like II"/>
    <property type="match status" value="1"/>
</dbReference>
<organism evidence="6 7">
    <name type="scientific">Paraburkholderia polaris</name>
    <dbReference type="NCBI Taxonomy" id="2728848"/>
    <lineage>
        <taxon>Bacteria</taxon>
        <taxon>Pseudomonadati</taxon>
        <taxon>Pseudomonadota</taxon>
        <taxon>Betaproteobacteria</taxon>
        <taxon>Burkholderiales</taxon>
        <taxon>Burkholderiaceae</taxon>
        <taxon>Paraburkholderia</taxon>
    </lineage>
</organism>
<dbReference type="AlphaFoldDB" id="A0A848IW72"/>
<dbReference type="Proteomes" id="UP000544134">
    <property type="component" value="Unassembled WGS sequence"/>
</dbReference>